<gene>
    <name evidence="3" type="ORF">ACFFIO_16310</name>
</gene>
<dbReference type="Proteomes" id="UP001589766">
    <property type="component" value="Unassembled WGS sequence"/>
</dbReference>
<feature type="region of interest" description="Disordered" evidence="1">
    <location>
        <begin position="1"/>
        <end position="31"/>
    </location>
</feature>
<reference evidence="3 4" key="1">
    <citation type="submission" date="2024-09" db="EMBL/GenBank/DDBJ databases">
        <authorList>
            <person name="Sun Q."/>
            <person name="Mori K."/>
        </authorList>
    </citation>
    <scope>NUCLEOTIDE SEQUENCE [LARGE SCALE GENOMIC DNA]</scope>
    <source>
        <strain evidence="3 4">CCM 7609</strain>
    </source>
</reference>
<dbReference type="EMBL" id="JBHLWH010000047">
    <property type="protein sequence ID" value="MFC0250073.1"/>
    <property type="molecule type" value="Genomic_DNA"/>
</dbReference>
<evidence type="ECO:0000313" key="4">
    <source>
        <dbReference type="Proteomes" id="UP001589766"/>
    </source>
</evidence>
<name>A0ABV6F989_9MICC</name>
<accession>A0ABV6F989</accession>
<sequence>MPEVRDDTATTDGRPAQDGSGGRDAGAAGNRRGRTLGPAWAWWGGGAALALAAGGIAIATVNTTVYSPETQVEDYLAALTAGEGGTAVALASGDGAAGTPAELAPGTATDLLQGEPLISGMAALGDLTVSRGEDTPDGRSTEVLVGYTVDGEEHSTTFTVEKTGRDWLFFDRWRLAEVPVQSVQVVPTQLPPEAASGPLTASVNGVQAPLVAEQEETPGRTFAVLPPMVVEVGFESTYLQAPPARLVVDHTAAEGADTEAGSTDPSAGSLTLDLALQYTDAVSAEVNEQLDRFLSGCTEQKVLNPAGCPMGYDTVNRIPPESITWSMAGDPRASVHELPAEGDDPTAVAPLEAEAILSLSEIDLVTGEQHTVEHREPFTLEADLTVTPDSVRYTPNVP</sequence>
<keyword evidence="4" id="KW-1185">Reference proteome</keyword>
<proteinExistence type="predicted"/>
<keyword evidence="2" id="KW-0472">Membrane</keyword>
<protein>
    <recommendedName>
        <fullName evidence="5">DUF2092 domain-containing protein</fullName>
    </recommendedName>
</protein>
<dbReference type="RefSeq" id="WP_378043482.1">
    <property type="nucleotide sequence ID" value="NZ_JBHLWH010000047.1"/>
</dbReference>
<keyword evidence="2" id="KW-1133">Transmembrane helix</keyword>
<evidence type="ECO:0008006" key="5">
    <source>
        <dbReference type="Google" id="ProtNLM"/>
    </source>
</evidence>
<organism evidence="3 4">
    <name type="scientific">Citricoccus parietis</name>
    <dbReference type="NCBI Taxonomy" id="592307"/>
    <lineage>
        <taxon>Bacteria</taxon>
        <taxon>Bacillati</taxon>
        <taxon>Actinomycetota</taxon>
        <taxon>Actinomycetes</taxon>
        <taxon>Micrococcales</taxon>
        <taxon>Micrococcaceae</taxon>
        <taxon>Citricoccus</taxon>
    </lineage>
</organism>
<evidence type="ECO:0000256" key="1">
    <source>
        <dbReference type="SAM" id="MobiDB-lite"/>
    </source>
</evidence>
<comment type="caution">
    <text evidence="3">The sequence shown here is derived from an EMBL/GenBank/DDBJ whole genome shotgun (WGS) entry which is preliminary data.</text>
</comment>
<evidence type="ECO:0000313" key="3">
    <source>
        <dbReference type="EMBL" id="MFC0250073.1"/>
    </source>
</evidence>
<keyword evidence="2" id="KW-0812">Transmembrane</keyword>
<feature type="transmembrane region" description="Helical" evidence="2">
    <location>
        <begin position="40"/>
        <end position="61"/>
    </location>
</feature>
<evidence type="ECO:0000256" key="2">
    <source>
        <dbReference type="SAM" id="Phobius"/>
    </source>
</evidence>